<dbReference type="AlphaFoldDB" id="A0A2A9DQ45"/>
<organism evidence="1 2">
    <name type="scientific">Corynebacterium renale</name>
    <dbReference type="NCBI Taxonomy" id="1724"/>
    <lineage>
        <taxon>Bacteria</taxon>
        <taxon>Bacillati</taxon>
        <taxon>Actinomycetota</taxon>
        <taxon>Actinomycetes</taxon>
        <taxon>Mycobacteriales</taxon>
        <taxon>Corynebacteriaceae</taxon>
        <taxon>Corynebacterium</taxon>
    </lineage>
</organism>
<reference evidence="1 2" key="1">
    <citation type="submission" date="2017-10" db="EMBL/GenBank/DDBJ databases">
        <title>Sequencing the genomes of 1000 actinobacteria strains.</title>
        <authorList>
            <person name="Klenk H.-P."/>
        </authorList>
    </citation>
    <scope>NUCLEOTIDE SEQUENCE [LARGE SCALE GENOMIC DNA]</scope>
    <source>
        <strain evidence="1 2">DSM 20688</strain>
    </source>
</reference>
<name>A0A2A9DQ45_9CORY</name>
<evidence type="ECO:0000313" key="2">
    <source>
        <dbReference type="Proteomes" id="UP000221653"/>
    </source>
</evidence>
<dbReference type="Proteomes" id="UP000221653">
    <property type="component" value="Unassembled WGS sequence"/>
</dbReference>
<comment type="caution">
    <text evidence="1">The sequence shown here is derived from an EMBL/GenBank/DDBJ whole genome shotgun (WGS) entry which is preliminary data.</text>
</comment>
<dbReference type="OrthoDB" id="4408176at2"/>
<keyword evidence="2" id="KW-1185">Reference proteome</keyword>
<protein>
    <submittedName>
        <fullName evidence="1">Uncharacterized protein</fullName>
    </submittedName>
</protein>
<sequence length="142" mass="16227">MNEINTWCFLTVFVCRYDQLDQAKARHQRCVDVLRETNTVHFSSEQAYNNGHSEPIFGLLLSEIIPPGEKINSDEEQKYSAFTFITIVDVPHTPDTEYDSVYVVGQKLQIDFEEGIPARFPSRTRGIIVSRTGHEIDGCICQ</sequence>
<gene>
    <name evidence="1" type="ORF">ATK06_1122</name>
</gene>
<dbReference type="RefSeq" id="WP_098388974.1">
    <property type="nucleotide sequence ID" value="NZ_LS483404.1"/>
</dbReference>
<dbReference type="EMBL" id="PDJF01000001">
    <property type="protein sequence ID" value="PFG28039.1"/>
    <property type="molecule type" value="Genomic_DNA"/>
</dbReference>
<proteinExistence type="predicted"/>
<accession>A0A2A9DQ45</accession>
<evidence type="ECO:0000313" key="1">
    <source>
        <dbReference type="EMBL" id="PFG28039.1"/>
    </source>
</evidence>